<feature type="coiled-coil region" evidence="1">
    <location>
        <begin position="293"/>
        <end position="440"/>
    </location>
</feature>
<feature type="compositionally biased region" description="Basic and acidic residues" evidence="2">
    <location>
        <begin position="43"/>
        <end position="59"/>
    </location>
</feature>
<evidence type="ECO:0000313" key="3">
    <source>
        <dbReference type="EMBL" id="MCL7045944.1"/>
    </source>
</evidence>
<feature type="compositionally biased region" description="Basic and acidic residues" evidence="2">
    <location>
        <begin position="112"/>
        <end position="128"/>
    </location>
</feature>
<proteinExistence type="predicted"/>
<organism evidence="3 4">
    <name type="scientific">Papaver nudicaule</name>
    <name type="common">Iceland poppy</name>
    <dbReference type="NCBI Taxonomy" id="74823"/>
    <lineage>
        <taxon>Eukaryota</taxon>
        <taxon>Viridiplantae</taxon>
        <taxon>Streptophyta</taxon>
        <taxon>Embryophyta</taxon>
        <taxon>Tracheophyta</taxon>
        <taxon>Spermatophyta</taxon>
        <taxon>Magnoliopsida</taxon>
        <taxon>Ranunculales</taxon>
        <taxon>Papaveraceae</taxon>
        <taxon>Papaveroideae</taxon>
        <taxon>Papaver</taxon>
    </lineage>
</organism>
<dbReference type="Proteomes" id="UP001177140">
    <property type="component" value="Unassembled WGS sequence"/>
</dbReference>
<protein>
    <submittedName>
        <fullName evidence="3">Uncharacterized protein</fullName>
    </submittedName>
</protein>
<name>A0AA42AZT8_PAPNU</name>
<gene>
    <name evidence="3" type="ORF">MKW94_027889</name>
</gene>
<dbReference type="PANTHER" id="PTHR38936:SF1">
    <property type="entry name" value="DUF641 DOMAIN-CONTAINING PROTEIN"/>
    <property type="match status" value="1"/>
</dbReference>
<accession>A0AA42AZT8</accession>
<feature type="compositionally biased region" description="Polar residues" evidence="2">
    <location>
        <begin position="60"/>
        <end position="82"/>
    </location>
</feature>
<feature type="compositionally biased region" description="Polar residues" evidence="2">
    <location>
        <begin position="477"/>
        <end position="493"/>
    </location>
</feature>
<reference evidence="3" key="1">
    <citation type="submission" date="2022-03" db="EMBL/GenBank/DDBJ databases">
        <title>A functionally conserved STORR gene fusion in Papaver species that diverged 16.8 million years ago.</title>
        <authorList>
            <person name="Catania T."/>
        </authorList>
    </citation>
    <scope>NUCLEOTIDE SEQUENCE</scope>
    <source>
        <strain evidence="3">S-191538</strain>
    </source>
</reference>
<comment type="caution">
    <text evidence="3">The sequence shown here is derived from an EMBL/GenBank/DDBJ whole genome shotgun (WGS) entry which is preliminary data.</text>
</comment>
<dbReference type="PANTHER" id="PTHR38936">
    <property type="entry name" value="TITIN-LIKE ISOFORM X2"/>
    <property type="match status" value="1"/>
</dbReference>
<feature type="compositionally biased region" description="Polar residues" evidence="2">
    <location>
        <begin position="129"/>
        <end position="145"/>
    </location>
</feature>
<feature type="compositionally biased region" description="Basic and acidic residues" evidence="2">
    <location>
        <begin position="494"/>
        <end position="503"/>
    </location>
</feature>
<evidence type="ECO:0000256" key="1">
    <source>
        <dbReference type="SAM" id="Coils"/>
    </source>
</evidence>
<keyword evidence="4" id="KW-1185">Reference proteome</keyword>
<feature type="region of interest" description="Disordered" evidence="2">
    <location>
        <begin position="37"/>
        <end position="146"/>
    </location>
</feature>
<sequence>KAKSTRTSQRILRATSSTQDCSIPSKLGHVEVVLEGTEGSGAEAERHFPVSRDVEENRSLQKAKSTRTSQRFLRATSSSTQDFGIPSESGHVGVVLEGTEGSGAGAEQHFPVSHDIEENRSLQKEKSTRTSQGLLSPTSSTQDFSIPSDLGRVEVMMEGTEGSGAGAEQHVPVSSDAAENRLLQIAKPTRMSEQPLHVTSSPQDFSIPGELGHVEGLLEDTEGNGAEAEEDFPQSRDVEKKESGEIERLFKLVEEQQMRIDEMAAGKSFSLQDVISVAEIRLKEKAIKYKSIYVDAQNKMRDMRQENDELTKKLECANAKLEEIQELQQETNELTKKLECANSKLEGIRDLQKENYELTKRLECANAEDERIRDLQLENFELTKKLECANAKLEGIRDLQQENYELIKRMECANAEDERIRDLQQENYELTKKLECANAKLERGQQNICGVIDKLKNVFPLTTLTKPTETLLELPSTCNGSDTLRPSTRTNLKQTKERKAVTP</sequence>
<dbReference type="AlphaFoldDB" id="A0AA42AZT8"/>
<feature type="region of interest" description="Disordered" evidence="2">
    <location>
        <begin position="477"/>
        <end position="503"/>
    </location>
</feature>
<evidence type="ECO:0000313" key="4">
    <source>
        <dbReference type="Proteomes" id="UP001177140"/>
    </source>
</evidence>
<feature type="non-terminal residue" evidence="3">
    <location>
        <position position="1"/>
    </location>
</feature>
<dbReference type="EMBL" id="JAJJMA010275597">
    <property type="protein sequence ID" value="MCL7045944.1"/>
    <property type="molecule type" value="Genomic_DNA"/>
</dbReference>
<evidence type="ECO:0000256" key="2">
    <source>
        <dbReference type="SAM" id="MobiDB-lite"/>
    </source>
</evidence>
<keyword evidence="1" id="KW-0175">Coiled coil</keyword>